<keyword evidence="4 9" id="KW-0997">Cell inner membrane</keyword>
<comment type="function">
    <text evidence="9">Part of the tripartite ATP-independent periplasmic (TRAP) transport system.</text>
</comment>
<protein>
    <recommendedName>
        <fullName evidence="9">TRAP transporter small permease protein</fullName>
    </recommendedName>
</protein>
<dbReference type="InterPro" id="IPR055348">
    <property type="entry name" value="DctQ"/>
</dbReference>
<dbReference type="Pfam" id="PF04290">
    <property type="entry name" value="DctQ"/>
    <property type="match status" value="1"/>
</dbReference>
<evidence type="ECO:0000256" key="3">
    <source>
        <dbReference type="ARBA" id="ARBA00022475"/>
    </source>
</evidence>
<dbReference type="RefSeq" id="WP_281840974.1">
    <property type="nucleotide sequence ID" value="NZ_BROH01000001.1"/>
</dbReference>
<evidence type="ECO:0000256" key="7">
    <source>
        <dbReference type="ARBA" id="ARBA00023136"/>
    </source>
</evidence>
<keyword evidence="2 9" id="KW-0813">Transport</keyword>
<comment type="similarity">
    <text evidence="8 9">Belongs to the TRAP transporter small permease family.</text>
</comment>
<evidence type="ECO:0000256" key="8">
    <source>
        <dbReference type="ARBA" id="ARBA00038436"/>
    </source>
</evidence>
<feature type="transmembrane region" description="Helical" evidence="9">
    <location>
        <begin position="47"/>
        <end position="66"/>
    </location>
</feature>
<evidence type="ECO:0000256" key="6">
    <source>
        <dbReference type="ARBA" id="ARBA00022989"/>
    </source>
</evidence>
<gene>
    <name evidence="11" type="ORF">STA1M1_09080</name>
</gene>
<keyword evidence="12" id="KW-1185">Reference proteome</keyword>
<evidence type="ECO:0000256" key="4">
    <source>
        <dbReference type="ARBA" id="ARBA00022519"/>
    </source>
</evidence>
<keyword evidence="5 9" id="KW-0812">Transmembrane</keyword>
<evidence type="ECO:0000313" key="11">
    <source>
        <dbReference type="EMBL" id="GKY87039.1"/>
    </source>
</evidence>
<evidence type="ECO:0000259" key="10">
    <source>
        <dbReference type="Pfam" id="PF04290"/>
    </source>
</evidence>
<name>A0ABQ5LQ46_9RHOB</name>
<proteinExistence type="inferred from homology"/>
<feature type="domain" description="Tripartite ATP-independent periplasmic transporters DctQ component" evidence="10">
    <location>
        <begin position="23"/>
        <end position="151"/>
    </location>
</feature>
<reference evidence="11" key="1">
    <citation type="journal article" date="2023" name="Int. J. Syst. Evol. Microbiol.">
        <title>Sinisalibacter aestuarii sp. nov., isolated from estuarine sediment of the Arakawa River.</title>
        <authorList>
            <person name="Arafat S.T."/>
            <person name="Hirano S."/>
            <person name="Sato A."/>
            <person name="Takeuchi K."/>
            <person name="Yasuda T."/>
            <person name="Terahara T."/>
            <person name="Hamada M."/>
            <person name="Kobayashi T."/>
        </authorList>
    </citation>
    <scope>NUCLEOTIDE SEQUENCE</scope>
    <source>
        <strain evidence="11">B-399</strain>
    </source>
</reference>
<feature type="transmembrane region" description="Helical" evidence="9">
    <location>
        <begin position="86"/>
        <end position="107"/>
    </location>
</feature>
<feature type="transmembrane region" description="Helical" evidence="9">
    <location>
        <begin position="12"/>
        <end position="35"/>
    </location>
</feature>
<dbReference type="InterPro" id="IPR007387">
    <property type="entry name" value="TRAP_DctQ"/>
</dbReference>
<evidence type="ECO:0000256" key="2">
    <source>
        <dbReference type="ARBA" id="ARBA00022448"/>
    </source>
</evidence>
<dbReference type="Proteomes" id="UP001144205">
    <property type="component" value="Unassembled WGS sequence"/>
</dbReference>
<dbReference type="PANTHER" id="PTHR35011:SF2">
    <property type="entry name" value="2,3-DIKETO-L-GULONATE TRAP TRANSPORTER SMALL PERMEASE PROTEIN YIAM"/>
    <property type="match status" value="1"/>
</dbReference>
<keyword evidence="3" id="KW-1003">Cell membrane</keyword>
<dbReference type="EMBL" id="BROH01000001">
    <property type="protein sequence ID" value="GKY87039.1"/>
    <property type="molecule type" value="Genomic_DNA"/>
</dbReference>
<evidence type="ECO:0000256" key="1">
    <source>
        <dbReference type="ARBA" id="ARBA00004429"/>
    </source>
</evidence>
<comment type="subcellular location">
    <subcellularLocation>
        <location evidence="1 9">Cell inner membrane</location>
        <topology evidence="1 9">Multi-pass membrane protein</topology>
    </subcellularLocation>
</comment>
<evidence type="ECO:0000313" key="12">
    <source>
        <dbReference type="Proteomes" id="UP001144205"/>
    </source>
</evidence>
<comment type="subunit">
    <text evidence="9">The complex comprises the extracytoplasmic solute receptor protein and the two transmembrane proteins.</text>
</comment>
<sequence length="179" mass="19886">MQRLFAGLCRVISVAQFLTLVGMSGVMISLVFTRYAFSFSPSWSEEVTRYLMVWSVMLGAVVLLFFDDHITLHLLESKLGPRLNRLRVLVVRVIILGVCLVTGWTSIGFVQQMSTVRSFGLGTSMLIATLPIAIAFWLMALVVLYQIVRDIVGPRSGATSLGIRQSDYMDGSFRPADSE</sequence>
<dbReference type="PANTHER" id="PTHR35011">
    <property type="entry name" value="2,3-DIKETO-L-GULONATE TRAP TRANSPORTER SMALL PERMEASE PROTEIN YIAM"/>
    <property type="match status" value="1"/>
</dbReference>
<evidence type="ECO:0000256" key="5">
    <source>
        <dbReference type="ARBA" id="ARBA00022692"/>
    </source>
</evidence>
<comment type="caution">
    <text evidence="11">The sequence shown here is derived from an EMBL/GenBank/DDBJ whole genome shotgun (WGS) entry which is preliminary data.</text>
</comment>
<accession>A0ABQ5LQ46</accession>
<evidence type="ECO:0000256" key="9">
    <source>
        <dbReference type="RuleBase" id="RU369079"/>
    </source>
</evidence>
<keyword evidence="7 9" id="KW-0472">Membrane</keyword>
<organism evidence="11 12">
    <name type="scientific">Sinisalibacter aestuarii</name>
    <dbReference type="NCBI Taxonomy" id="2949426"/>
    <lineage>
        <taxon>Bacteria</taxon>
        <taxon>Pseudomonadati</taxon>
        <taxon>Pseudomonadota</taxon>
        <taxon>Alphaproteobacteria</taxon>
        <taxon>Rhodobacterales</taxon>
        <taxon>Roseobacteraceae</taxon>
        <taxon>Sinisalibacter</taxon>
    </lineage>
</organism>
<keyword evidence="6 9" id="KW-1133">Transmembrane helix</keyword>
<feature type="transmembrane region" description="Helical" evidence="9">
    <location>
        <begin position="119"/>
        <end position="145"/>
    </location>
</feature>